<evidence type="ECO:0000313" key="2">
    <source>
        <dbReference type="Proteomes" id="UP000184295"/>
    </source>
</evidence>
<accession>A0A1M4VPA8</accession>
<evidence type="ECO:0000313" key="1">
    <source>
        <dbReference type="EMBL" id="SHE70673.1"/>
    </source>
</evidence>
<keyword evidence="2" id="KW-1185">Reference proteome</keyword>
<dbReference type="STRING" id="1121881.SAMN02745225_01378"/>
<dbReference type="Proteomes" id="UP000184295">
    <property type="component" value="Unassembled WGS sequence"/>
</dbReference>
<protein>
    <submittedName>
        <fullName evidence="1">Uncharacterized protein</fullName>
    </submittedName>
</protein>
<proteinExistence type="predicted"/>
<dbReference type="AlphaFoldDB" id="A0A1M4VPA8"/>
<dbReference type="EMBL" id="FQUL01000018">
    <property type="protein sequence ID" value="SHE70673.1"/>
    <property type="molecule type" value="Genomic_DNA"/>
</dbReference>
<name>A0A1M4VPA8_9ACTN</name>
<organism evidence="1 2">
    <name type="scientific">Ferrithrix thermotolerans DSM 19514</name>
    <dbReference type="NCBI Taxonomy" id="1121881"/>
    <lineage>
        <taxon>Bacteria</taxon>
        <taxon>Bacillati</taxon>
        <taxon>Actinomycetota</taxon>
        <taxon>Acidimicrobiia</taxon>
        <taxon>Acidimicrobiales</taxon>
        <taxon>Acidimicrobiaceae</taxon>
        <taxon>Ferrithrix</taxon>
    </lineage>
</organism>
<sequence>MRPTHSGAYRFVQTILPPARTGGRKALGKAHSFMISESGKGLDVTAVAIPATLDDMVIDVWVAPHEVFNRLTKRDLFGAQIEKQAVGPNSWMRARS</sequence>
<reference evidence="2" key="1">
    <citation type="submission" date="2016-11" db="EMBL/GenBank/DDBJ databases">
        <authorList>
            <person name="Varghese N."/>
            <person name="Submissions S."/>
        </authorList>
    </citation>
    <scope>NUCLEOTIDE SEQUENCE [LARGE SCALE GENOMIC DNA]</scope>
    <source>
        <strain evidence="2">DSM 19514</strain>
    </source>
</reference>
<gene>
    <name evidence="1" type="ORF">SAMN02745225_01378</name>
</gene>